<name>A0A370DEN1_9GAMM</name>
<comment type="caution">
    <text evidence="1">The sequence shown here is derived from an EMBL/GenBank/DDBJ whole genome shotgun (WGS) entry which is preliminary data.</text>
</comment>
<dbReference type="InterPro" id="IPR014985">
    <property type="entry name" value="WbqC"/>
</dbReference>
<protein>
    <recommendedName>
        <fullName evidence="3">WbqC family protein</fullName>
    </recommendedName>
</protein>
<evidence type="ECO:0008006" key="3">
    <source>
        <dbReference type="Google" id="ProtNLM"/>
    </source>
</evidence>
<evidence type="ECO:0000313" key="1">
    <source>
        <dbReference type="EMBL" id="RDH83368.1"/>
    </source>
</evidence>
<reference evidence="1 2" key="1">
    <citation type="journal article" date="2018" name="ISME J.">
        <title>Endosymbiont genomes yield clues of tubeworm success.</title>
        <authorList>
            <person name="Li Y."/>
            <person name="Liles M.R."/>
            <person name="Halanych K.M."/>
        </authorList>
    </citation>
    <scope>NUCLEOTIDE SEQUENCE [LARGE SCALE GENOMIC DNA]</scope>
    <source>
        <strain evidence="1">A1462</strain>
    </source>
</reference>
<dbReference type="EMBL" id="QFXE01000020">
    <property type="protein sequence ID" value="RDH83368.1"/>
    <property type="molecule type" value="Genomic_DNA"/>
</dbReference>
<accession>A0A370DEN1</accession>
<evidence type="ECO:0000313" key="2">
    <source>
        <dbReference type="Proteomes" id="UP000254771"/>
    </source>
</evidence>
<keyword evidence="2" id="KW-1185">Reference proteome</keyword>
<dbReference type="Proteomes" id="UP000254771">
    <property type="component" value="Unassembled WGS sequence"/>
</dbReference>
<dbReference type="AlphaFoldDB" id="A0A370DEN1"/>
<sequence>MSKIGAIIQSSYFPWKGYFDMVHDVDLFVFMDDVQFTTRDWRNRNLIKTERGPLWLTVPVGAKRSRLIQDVEINQYRWQKEHYKSLKHHYGKAPFFHYVEALINEIFLGEEWDNLSQVNQHVIKIIAQQYLGIRTDFINAGSLNVTGIKTERLIEICKATGITHYLSGPTAKNYIEPSLFDEAGIKLVFKDYSDYPEYQQLHPPFSHNVSILDLLVHAGPDASHYIWGFRDAKNTRRGR</sequence>
<dbReference type="Pfam" id="PF08889">
    <property type="entry name" value="WbqC"/>
    <property type="match status" value="1"/>
</dbReference>
<gene>
    <name evidence="1" type="ORF">DIZ78_15355</name>
</gene>
<proteinExistence type="predicted"/>
<organism evidence="1 2">
    <name type="scientific">endosymbiont of Escarpia spicata</name>
    <dbReference type="NCBI Taxonomy" id="2200908"/>
    <lineage>
        <taxon>Bacteria</taxon>
        <taxon>Pseudomonadati</taxon>
        <taxon>Pseudomonadota</taxon>
        <taxon>Gammaproteobacteria</taxon>
        <taxon>sulfur-oxidizing symbionts</taxon>
    </lineage>
</organism>